<name>A0A6C0C9V3_9ZZZZ</name>
<dbReference type="AlphaFoldDB" id="A0A6C0C9V3"/>
<protein>
    <submittedName>
        <fullName evidence="1">Uncharacterized protein</fullName>
    </submittedName>
</protein>
<organism evidence="1">
    <name type="scientific">viral metagenome</name>
    <dbReference type="NCBI Taxonomy" id="1070528"/>
    <lineage>
        <taxon>unclassified sequences</taxon>
        <taxon>metagenomes</taxon>
        <taxon>organismal metagenomes</taxon>
    </lineage>
</organism>
<accession>A0A6C0C9V3</accession>
<evidence type="ECO:0000313" key="1">
    <source>
        <dbReference type="EMBL" id="QHT01211.1"/>
    </source>
</evidence>
<proteinExistence type="predicted"/>
<dbReference type="EMBL" id="MN739366">
    <property type="protein sequence ID" value="QHT01211.1"/>
    <property type="molecule type" value="Genomic_DNA"/>
</dbReference>
<reference evidence="1" key="1">
    <citation type="journal article" date="2020" name="Nature">
        <title>Giant virus diversity and host interactions through global metagenomics.</title>
        <authorList>
            <person name="Schulz F."/>
            <person name="Roux S."/>
            <person name="Paez-Espino D."/>
            <person name="Jungbluth S."/>
            <person name="Walsh D.A."/>
            <person name="Denef V.J."/>
            <person name="McMahon K.D."/>
            <person name="Konstantinidis K.T."/>
            <person name="Eloe-Fadrosh E.A."/>
            <person name="Kyrpides N.C."/>
            <person name="Woyke T."/>
        </authorList>
    </citation>
    <scope>NUCLEOTIDE SEQUENCE</scope>
    <source>
        <strain evidence="1">GVMAG-M-3300020192-26</strain>
    </source>
</reference>
<sequence length="174" mass="19891">MEKKASTPDIVLIANSLKRVNDKTTQIVMDIAKQVSRQEVVSLFNQAALDFFQTVLKITQSMGQEREYGIKGYLSLFETAIGINKSMPIDQFTMSILEHAAEIYAEDEDKFLNMDIPDTEIKSGNEFNVIKSGKIKNLWKTGSPENKELVKEKVITLTTWCHVFFIQKIMELHK</sequence>